<dbReference type="RefSeq" id="WP_239090015.1">
    <property type="nucleotide sequence ID" value="NZ_BOOG01000066.1"/>
</dbReference>
<keyword evidence="1" id="KW-0472">Membrane</keyword>
<keyword evidence="1" id="KW-0812">Transmembrane</keyword>
<gene>
    <name evidence="3" type="ORF">Mth01_51710</name>
</gene>
<feature type="transmembrane region" description="Helical" evidence="1">
    <location>
        <begin position="91"/>
        <end position="112"/>
    </location>
</feature>
<comment type="caution">
    <text evidence="3">The sequence shown here is derived from an EMBL/GenBank/DDBJ whole genome shotgun (WGS) entry which is preliminary data.</text>
</comment>
<organism evidence="3 4">
    <name type="scientific">Sphaerimonospora thailandensis</name>
    <dbReference type="NCBI Taxonomy" id="795644"/>
    <lineage>
        <taxon>Bacteria</taxon>
        <taxon>Bacillati</taxon>
        <taxon>Actinomycetota</taxon>
        <taxon>Actinomycetes</taxon>
        <taxon>Streptosporangiales</taxon>
        <taxon>Streptosporangiaceae</taxon>
        <taxon>Sphaerimonospora</taxon>
    </lineage>
</organism>
<evidence type="ECO:0000256" key="1">
    <source>
        <dbReference type="SAM" id="Phobius"/>
    </source>
</evidence>
<keyword evidence="1" id="KW-1133">Transmembrane helix</keyword>
<dbReference type="InterPro" id="IPR025403">
    <property type="entry name" value="TgpA-like_C"/>
</dbReference>
<evidence type="ECO:0000259" key="2">
    <source>
        <dbReference type="Pfam" id="PF13559"/>
    </source>
</evidence>
<proteinExistence type="predicted"/>
<reference evidence="3" key="1">
    <citation type="submission" date="2021-01" db="EMBL/GenBank/DDBJ databases">
        <title>Whole genome shotgun sequence of Sphaerimonospora thailandensis NBRC 107569.</title>
        <authorList>
            <person name="Komaki H."/>
            <person name="Tamura T."/>
        </authorList>
    </citation>
    <scope>NUCLEOTIDE SEQUENCE</scope>
    <source>
        <strain evidence="3">NBRC 107569</strain>
    </source>
</reference>
<dbReference type="Pfam" id="PF13559">
    <property type="entry name" value="DUF4129"/>
    <property type="match status" value="1"/>
</dbReference>
<dbReference type="AlphaFoldDB" id="A0A8J3W285"/>
<evidence type="ECO:0000313" key="4">
    <source>
        <dbReference type="Proteomes" id="UP000610966"/>
    </source>
</evidence>
<accession>A0A8J3W285</accession>
<sequence>MTPAPSAVLSAVVPLFVSLVGPLTASPIASPIASPFGPPVDIGRDQARQEAEGKLLRSGYEQESPVDWLWRKFDEFLGDLLDAGTNSAGGVMSLIVIVVILVVLAALLLWALRRMSRRGRTGEGAVFDQAELTAAEHRAAAGRHAADGNWRAAVQERLRAIARDLEERAIVSPLPGRTAMELAETAGTALPSHAAALRQAARVFDDIAYGDVPGTRQAYLTLTALDDSLRKARISLDAAT</sequence>
<dbReference type="Proteomes" id="UP000610966">
    <property type="component" value="Unassembled WGS sequence"/>
</dbReference>
<protein>
    <recommendedName>
        <fullName evidence="2">Protein-glutamine gamma-glutamyltransferase-like C-terminal domain-containing protein</fullName>
    </recommendedName>
</protein>
<keyword evidence="4" id="KW-1185">Reference proteome</keyword>
<name>A0A8J3W285_9ACTN</name>
<dbReference type="EMBL" id="BOOG01000066">
    <property type="protein sequence ID" value="GIH72918.1"/>
    <property type="molecule type" value="Genomic_DNA"/>
</dbReference>
<evidence type="ECO:0000313" key="3">
    <source>
        <dbReference type="EMBL" id="GIH72918.1"/>
    </source>
</evidence>
<feature type="domain" description="Protein-glutamine gamma-glutamyltransferase-like C-terminal" evidence="2">
    <location>
        <begin position="158"/>
        <end position="226"/>
    </location>
</feature>